<proteinExistence type="predicted"/>
<comment type="caution">
    <text evidence="2">The sequence shown here is derived from an EMBL/GenBank/DDBJ whole genome shotgun (WGS) entry which is preliminary data.</text>
</comment>
<reference evidence="2" key="2">
    <citation type="submission" date="2020-11" db="EMBL/GenBank/DDBJ databases">
        <authorList>
            <person name="McCartney M.A."/>
            <person name="Auch B."/>
            <person name="Kono T."/>
            <person name="Mallez S."/>
            <person name="Becker A."/>
            <person name="Gohl D.M."/>
            <person name="Silverstein K.A.T."/>
            <person name="Koren S."/>
            <person name="Bechman K.B."/>
            <person name="Herman A."/>
            <person name="Abrahante J.E."/>
            <person name="Garbe J."/>
        </authorList>
    </citation>
    <scope>NUCLEOTIDE SEQUENCE</scope>
    <source>
        <strain evidence="2">Duluth1</strain>
        <tissue evidence="2">Whole animal</tissue>
    </source>
</reference>
<dbReference type="Proteomes" id="UP000828390">
    <property type="component" value="Unassembled WGS sequence"/>
</dbReference>
<protein>
    <submittedName>
        <fullName evidence="2">Uncharacterized protein</fullName>
    </submittedName>
</protein>
<dbReference type="AlphaFoldDB" id="A0A9D4DMP2"/>
<organism evidence="2 3">
    <name type="scientific">Dreissena polymorpha</name>
    <name type="common">Zebra mussel</name>
    <name type="synonym">Mytilus polymorpha</name>
    <dbReference type="NCBI Taxonomy" id="45954"/>
    <lineage>
        <taxon>Eukaryota</taxon>
        <taxon>Metazoa</taxon>
        <taxon>Spiralia</taxon>
        <taxon>Lophotrochozoa</taxon>
        <taxon>Mollusca</taxon>
        <taxon>Bivalvia</taxon>
        <taxon>Autobranchia</taxon>
        <taxon>Heteroconchia</taxon>
        <taxon>Euheterodonta</taxon>
        <taxon>Imparidentia</taxon>
        <taxon>Neoheterodontei</taxon>
        <taxon>Myida</taxon>
        <taxon>Dreissenoidea</taxon>
        <taxon>Dreissenidae</taxon>
        <taxon>Dreissena</taxon>
    </lineage>
</organism>
<gene>
    <name evidence="2" type="ORF">DPMN_186510</name>
</gene>
<evidence type="ECO:0000313" key="3">
    <source>
        <dbReference type="Proteomes" id="UP000828390"/>
    </source>
</evidence>
<reference evidence="2" key="1">
    <citation type="journal article" date="2019" name="bioRxiv">
        <title>The Genome of the Zebra Mussel, Dreissena polymorpha: A Resource for Invasive Species Research.</title>
        <authorList>
            <person name="McCartney M.A."/>
            <person name="Auch B."/>
            <person name="Kono T."/>
            <person name="Mallez S."/>
            <person name="Zhang Y."/>
            <person name="Obille A."/>
            <person name="Becker A."/>
            <person name="Abrahante J.E."/>
            <person name="Garbe J."/>
            <person name="Badalamenti J.P."/>
            <person name="Herman A."/>
            <person name="Mangelson H."/>
            <person name="Liachko I."/>
            <person name="Sullivan S."/>
            <person name="Sone E.D."/>
            <person name="Koren S."/>
            <person name="Silverstein K.A.T."/>
            <person name="Beckman K.B."/>
            <person name="Gohl D.M."/>
        </authorList>
    </citation>
    <scope>NUCLEOTIDE SEQUENCE</scope>
    <source>
        <strain evidence="2">Duluth1</strain>
        <tissue evidence="2">Whole animal</tissue>
    </source>
</reference>
<feature type="signal peptide" evidence="1">
    <location>
        <begin position="1"/>
        <end position="21"/>
    </location>
</feature>
<name>A0A9D4DMP2_DREPO</name>
<keyword evidence="3" id="KW-1185">Reference proteome</keyword>
<evidence type="ECO:0000256" key="1">
    <source>
        <dbReference type="SAM" id="SignalP"/>
    </source>
</evidence>
<accession>A0A9D4DMP2</accession>
<dbReference type="EMBL" id="JAIWYP010000010">
    <property type="protein sequence ID" value="KAH3751903.1"/>
    <property type="molecule type" value="Genomic_DNA"/>
</dbReference>
<keyword evidence="1" id="KW-0732">Signal</keyword>
<feature type="chain" id="PRO_5039043737" evidence="1">
    <location>
        <begin position="22"/>
        <end position="79"/>
    </location>
</feature>
<sequence>MLCRDWCIPVTCLFFILQTKWLSVINHVTNRHTWALRQCERDLEEKQWLKPASMAVKDLQKTVMEPRLLKTFPYYVTCQ</sequence>
<evidence type="ECO:0000313" key="2">
    <source>
        <dbReference type="EMBL" id="KAH3751903.1"/>
    </source>
</evidence>